<dbReference type="InterPro" id="IPR011545">
    <property type="entry name" value="DEAD/DEAH_box_helicase_dom"/>
</dbReference>
<proteinExistence type="predicted"/>
<sequence length="504" mass="56700">MHAVAKPRSTSPLLAVFKQLQSKDVHFSGSKDKVLRSLRMMVNYSASKTKLMVDLPMSQSQYDKPKVIPRFLPWKVGQLLAVYLAYVQPFQEYLSVQAKGAGWSDYIWANEQGPGESDRLTRIIARETEKRLGVRLTTHDYRHAAISIGESEEMADIEEPENETDDALEMSAGRGGEIGTNRYGVSVDIIKHLSSRTVDIFRSLSEKWHEFLGLDSCKDKGQKRTREERSNSTYVEQEQVHSERRIAIVRENNGIHNWHPAVARRAPVTPMLDHADSAWWFGQSSQARSTDSNRAEAIEHRIGKAVRTVLRCEDFSFKSNEQKEALYTIVVGEHKMPLVVVLPTGGGKSLLFMAPTCLDDPGVTIVVVPYRALINNLIATARQSGIDCIEFRPGEVNPAALVFVSADFVPFSGSFSYARIVQEDFRGRVSLDVHRERLEAETRRCASGARFALPDNTAHGNLTDRARVRARTEHGCRDGEIHATHFSFSPPHVSVRVRNLTTRF</sequence>
<dbReference type="SUPFAM" id="SSF52540">
    <property type="entry name" value="P-loop containing nucleoside triphosphate hydrolases"/>
    <property type="match status" value="1"/>
</dbReference>
<comment type="caution">
    <text evidence="2">The sequence shown here is derived from an EMBL/GenBank/DDBJ whole genome shotgun (WGS) entry which is preliminary data.</text>
</comment>
<accession>A0AAJ0G6K8</accession>
<dbReference type="Proteomes" id="UP001271007">
    <property type="component" value="Unassembled WGS sequence"/>
</dbReference>
<evidence type="ECO:0000313" key="2">
    <source>
        <dbReference type="EMBL" id="KAK3045759.1"/>
    </source>
</evidence>
<dbReference type="InterPro" id="IPR027417">
    <property type="entry name" value="P-loop_NTPase"/>
</dbReference>
<evidence type="ECO:0000313" key="3">
    <source>
        <dbReference type="Proteomes" id="UP001271007"/>
    </source>
</evidence>
<name>A0AAJ0G6K8_9PEZI</name>
<evidence type="ECO:0000259" key="1">
    <source>
        <dbReference type="Pfam" id="PF00270"/>
    </source>
</evidence>
<keyword evidence="3" id="KW-1185">Reference proteome</keyword>
<dbReference type="Gene3D" id="3.40.50.300">
    <property type="entry name" value="P-loop containing nucleotide triphosphate hydrolases"/>
    <property type="match status" value="1"/>
</dbReference>
<gene>
    <name evidence="2" type="ORF">LTR09_012701</name>
</gene>
<dbReference type="GO" id="GO:0005524">
    <property type="term" value="F:ATP binding"/>
    <property type="evidence" value="ECO:0007669"/>
    <property type="project" value="InterPro"/>
</dbReference>
<organism evidence="2 3">
    <name type="scientific">Extremus antarcticus</name>
    <dbReference type="NCBI Taxonomy" id="702011"/>
    <lineage>
        <taxon>Eukaryota</taxon>
        <taxon>Fungi</taxon>
        <taxon>Dikarya</taxon>
        <taxon>Ascomycota</taxon>
        <taxon>Pezizomycotina</taxon>
        <taxon>Dothideomycetes</taxon>
        <taxon>Dothideomycetidae</taxon>
        <taxon>Mycosphaerellales</taxon>
        <taxon>Extremaceae</taxon>
        <taxon>Extremus</taxon>
    </lineage>
</organism>
<dbReference type="EMBL" id="JAWDJX010000156">
    <property type="protein sequence ID" value="KAK3045759.1"/>
    <property type="molecule type" value="Genomic_DNA"/>
</dbReference>
<protein>
    <recommendedName>
        <fullName evidence="1">DEAD/DEAH-box helicase domain-containing protein</fullName>
    </recommendedName>
</protein>
<reference evidence="2" key="1">
    <citation type="submission" date="2023-04" db="EMBL/GenBank/DDBJ databases">
        <title>Black Yeasts Isolated from many extreme environments.</title>
        <authorList>
            <person name="Coleine C."/>
            <person name="Stajich J.E."/>
            <person name="Selbmann L."/>
        </authorList>
    </citation>
    <scope>NUCLEOTIDE SEQUENCE</scope>
    <source>
        <strain evidence="2">CCFEE 5312</strain>
    </source>
</reference>
<dbReference type="Pfam" id="PF00270">
    <property type="entry name" value="DEAD"/>
    <property type="match status" value="1"/>
</dbReference>
<dbReference type="GO" id="GO:0003676">
    <property type="term" value="F:nucleic acid binding"/>
    <property type="evidence" value="ECO:0007669"/>
    <property type="project" value="InterPro"/>
</dbReference>
<feature type="domain" description="DEAD/DEAH-box helicase" evidence="1">
    <location>
        <begin position="321"/>
        <end position="386"/>
    </location>
</feature>
<dbReference type="AlphaFoldDB" id="A0AAJ0G6K8"/>